<keyword evidence="2" id="KW-1185">Reference proteome</keyword>
<keyword evidence="1" id="KW-0326">Glycosidase</keyword>
<comment type="caution">
    <text evidence="1">The sequence shown here is derived from an EMBL/GenBank/DDBJ whole genome shotgun (WGS) entry which is preliminary data.</text>
</comment>
<reference evidence="2" key="1">
    <citation type="journal article" date="2022" name="Nat. Commun.">
        <title>Chromosome evolution and the genetic basis of agronomically important traits in greater yam.</title>
        <authorList>
            <person name="Bredeson J.V."/>
            <person name="Lyons J.B."/>
            <person name="Oniyinde I.O."/>
            <person name="Okereke N.R."/>
            <person name="Kolade O."/>
            <person name="Nnabue I."/>
            <person name="Nwadili C.O."/>
            <person name="Hribova E."/>
            <person name="Parker M."/>
            <person name="Nwogha J."/>
            <person name="Shu S."/>
            <person name="Carlson J."/>
            <person name="Kariba R."/>
            <person name="Muthemba S."/>
            <person name="Knop K."/>
            <person name="Barton G.J."/>
            <person name="Sherwood A.V."/>
            <person name="Lopez-Montes A."/>
            <person name="Asiedu R."/>
            <person name="Jamnadass R."/>
            <person name="Muchugi A."/>
            <person name="Goodstein D."/>
            <person name="Egesi C.N."/>
            <person name="Featherston J."/>
            <person name="Asfaw A."/>
            <person name="Simpson G.G."/>
            <person name="Dolezel J."/>
            <person name="Hendre P.S."/>
            <person name="Van Deynze A."/>
            <person name="Kumar P.L."/>
            <person name="Obidiegwu J.E."/>
            <person name="Bhattacharjee R."/>
            <person name="Rokhsar D.S."/>
        </authorList>
    </citation>
    <scope>NUCLEOTIDE SEQUENCE [LARGE SCALE GENOMIC DNA]</scope>
    <source>
        <strain evidence="2">cv. TDa95/00328</strain>
    </source>
</reference>
<dbReference type="EC" id="3.2.1.21" evidence="1"/>
<organism evidence="1 2">
    <name type="scientific">Dioscorea alata</name>
    <name type="common">Purple yam</name>
    <dbReference type="NCBI Taxonomy" id="55571"/>
    <lineage>
        <taxon>Eukaryota</taxon>
        <taxon>Viridiplantae</taxon>
        <taxon>Streptophyta</taxon>
        <taxon>Embryophyta</taxon>
        <taxon>Tracheophyta</taxon>
        <taxon>Spermatophyta</taxon>
        <taxon>Magnoliopsida</taxon>
        <taxon>Liliopsida</taxon>
        <taxon>Dioscoreales</taxon>
        <taxon>Dioscoreaceae</taxon>
        <taxon>Dioscorea</taxon>
    </lineage>
</organism>
<evidence type="ECO:0000313" key="1">
    <source>
        <dbReference type="EMBL" id="KAH7653749.1"/>
    </source>
</evidence>
<keyword evidence="1" id="KW-0378">Hydrolase</keyword>
<sequence>MKQACFFSFYLLLASLTLALAITREDFPPDFIFGAGTSAYQAEGAVAEDGRKPSIWDTYAHAGKNLDKSTADTTADQYHKYKEDVKLMHEMGLDAYRFSISWSRLIPDGRGPVNPKGLQYYNNFINELLIHGIEPHVTLQHFDLPQTLEDEYGGHVSRHIVEDFTAYADVCFREFGDRVKYWSTFNEPNIEAVGGFDVGLLAPGRCSYPFGINCSEGDSTTEPYVAVHNILLAHASAVSLYKQKYQVSQRGYIGLDVLGFWFEPYTDSKEDIAATKRLLDFHIGWLMDPLVFGSYPAVMKEIAGSRLPSFTAEESKMLRGSFDYIGLNHYNVFYVKAYPQALDSKRRDYVRDTSVKLLFDQDSKELSSKDFVKKQQLPPVAAKPWAFQKILEHVKLRYENPPIIIHENGYAEFDINSTTRNQNDTYRAYYIEQYIEALLLAIRNGSNTKGYFVWSFMDCFELAYGYTARYGLYGVDFNSEDRTRYPRLSAHWYSQFLKNTAMQTSNQIDIQENETKYLDPKICRQYKRKRFLKQIFMNTSTFLSALVFHVIRAVM</sequence>
<name>A0ACB7U0A2_DIOAL</name>
<protein>
    <submittedName>
        <fullName evidence="1">Beta-glucosidase protein</fullName>
        <ecNumber evidence="1">3.2.1.21</ecNumber>
    </submittedName>
</protein>
<accession>A0ACB7U0A2</accession>
<gene>
    <name evidence="1" type="ORF">IHE45_19G100300</name>
</gene>
<proteinExistence type="predicted"/>
<dbReference type="EMBL" id="CM037029">
    <property type="protein sequence ID" value="KAH7653749.1"/>
    <property type="molecule type" value="Genomic_DNA"/>
</dbReference>
<evidence type="ECO:0000313" key="2">
    <source>
        <dbReference type="Proteomes" id="UP000827976"/>
    </source>
</evidence>
<dbReference type="Proteomes" id="UP000827976">
    <property type="component" value="Chromosome 19"/>
</dbReference>